<reference evidence="3 4" key="1">
    <citation type="submission" date="2018-11" db="EMBL/GenBank/DDBJ databases">
        <title>Sequencing the genomes of 1000 actinobacteria strains.</title>
        <authorList>
            <person name="Klenk H.-P."/>
        </authorList>
    </citation>
    <scope>NUCLEOTIDE SEQUENCE [LARGE SCALE GENOMIC DNA]</scope>
    <source>
        <strain evidence="3 4">DSM 43634</strain>
    </source>
</reference>
<dbReference type="PANTHER" id="PTHR38441">
    <property type="entry name" value="INTEGRAL MEMBRANE PROTEIN-RELATED"/>
    <property type="match status" value="1"/>
</dbReference>
<organism evidence="3 4">
    <name type="scientific">Couchioplanes caeruleus</name>
    <dbReference type="NCBI Taxonomy" id="56438"/>
    <lineage>
        <taxon>Bacteria</taxon>
        <taxon>Bacillati</taxon>
        <taxon>Actinomycetota</taxon>
        <taxon>Actinomycetes</taxon>
        <taxon>Micromonosporales</taxon>
        <taxon>Micromonosporaceae</taxon>
        <taxon>Couchioplanes</taxon>
    </lineage>
</organism>
<comment type="caution">
    <text evidence="3">The sequence shown here is derived from an EMBL/GenBank/DDBJ whole genome shotgun (WGS) entry which is preliminary data.</text>
</comment>
<name>A0A3N1GLT5_9ACTN</name>
<proteinExistence type="predicted"/>
<keyword evidence="2" id="KW-0472">Membrane</keyword>
<feature type="transmembrane region" description="Helical" evidence="2">
    <location>
        <begin position="64"/>
        <end position="85"/>
    </location>
</feature>
<evidence type="ECO:0000313" key="4">
    <source>
        <dbReference type="Proteomes" id="UP000271683"/>
    </source>
</evidence>
<evidence type="ECO:0000256" key="2">
    <source>
        <dbReference type="SAM" id="Phobius"/>
    </source>
</evidence>
<dbReference type="Pfam" id="PF04341">
    <property type="entry name" value="DUF485"/>
    <property type="match status" value="1"/>
</dbReference>
<sequence length="126" mass="14306">MTTDATPAERYLEVQRSAEFSALRRKLRTFIFPMTIAFFLWYALYVLLSAYARGFMSVKLVGNINVALLFGLLQFVSTFLIAWYYSRYAARELDPIADRIGNELAGTTISPAREPDDTTTDTEATK</sequence>
<dbReference type="PANTHER" id="PTHR38441:SF1">
    <property type="entry name" value="MEMBRANE PROTEIN"/>
    <property type="match status" value="1"/>
</dbReference>
<dbReference type="AlphaFoldDB" id="A0A3N1GLT5"/>
<feature type="transmembrane region" description="Helical" evidence="2">
    <location>
        <begin position="30"/>
        <end position="52"/>
    </location>
</feature>
<protein>
    <submittedName>
        <fullName evidence="3">Uncharacterized membrane protein (DUF485 family)</fullName>
    </submittedName>
</protein>
<gene>
    <name evidence="3" type="ORF">EDD30_4091</name>
</gene>
<keyword evidence="2" id="KW-0812">Transmembrane</keyword>
<dbReference type="Proteomes" id="UP000271683">
    <property type="component" value="Unassembled WGS sequence"/>
</dbReference>
<dbReference type="EMBL" id="RJKL01000001">
    <property type="protein sequence ID" value="ROP31200.1"/>
    <property type="molecule type" value="Genomic_DNA"/>
</dbReference>
<dbReference type="RefSeq" id="WP_211277788.1">
    <property type="nucleotide sequence ID" value="NZ_RJKL01000001.1"/>
</dbReference>
<feature type="region of interest" description="Disordered" evidence="1">
    <location>
        <begin position="107"/>
        <end position="126"/>
    </location>
</feature>
<evidence type="ECO:0000256" key="1">
    <source>
        <dbReference type="SAM" id="MobiDB-lite"/>
    </source>
</evidence>
<evidence type="ECO:0000313" key="3">
    <source>
        <dbReference type="EMBL" id="ROP31200.1"/>
    </source>
</evidence>
<keyword evidence="2" id="KW-1133">Transmembrane helix</keyword>
<accession>A0A3N1GLT5</accession>
<dbReference type="InterPro" id="IPR007436">
    <property type="entry name" value="DUF485"/>
</dbReference>